<keyword evidence="2" id="KW-0328">Glycosyltransferase</keyword>
<proteinExistence type="inferred from homology"/>
<dbReference type="Gene3D" id="3.40.50.2000">
    <property type="entry name" value="Glycogen Phosphorylase B"/>
    <property type="match status" value="1"/>
</dbReference>
<dbReference type="AlphaFoldDB" id="A0A8B7NET9"/>
<evidence type="ECO:0000256" key="2">
    <source>
        <dbReference type="ARBA" id="ARBA00022676"/>
    </source>
</evidence>
<dbReference type="InterPro" id="IPR050271">
    <property type="entry name" value="UDP-glycosyltransferase"/>
</dbReference>
<sequence length="514" mass="58044">MLLKQLVIFSLGIIFSEAALAPPERPYNILLIMPTSPGSHRVFFMPLVRALAERGHKVTVLNALKPLEGEHPNIVQIRHGVTHANPDNIDLFALRLEPMKIFDVFASICRLMAQDFYNDPPIKALYEKRDEFDLIILDHIIGEAGLPFVHERTYITINPAPMDPIQSAHLGNLQNPAYVGNMIEDYTRPFSIGSRVKSLFISLLLPRLWGSSTIDPVEEELQKQFPHLPPFSDIIRNQSLALMNSHFSLEFPYPVVPNQIQVGGMHLRPGNPLPEDIDEFLSGSSPVVYMSLGSMLNSSIMPEAAKQAFFSAFEKLPFKVIWKFEQEPPKPLRNVLMKSWLPQQDVLAHPNVKVFIYHCGWLGSQEAVYHGTGIVCLPLFGDQIKNAVALENLGVAVRLEWSSVTEEAILAAVYEVMNNSKYRDRASQVSTIFKDQPMSPVDTAVFWTEYVIRHHGAVHLRSPERDLSWAQLLYLDVEVVVLLLLYAAYKAFKKLVALCRGFFVSSQPSKIKQN</sequence>
<dbReference type="PANTHER" id="PTHR48043">
    <property type="entry name" value="EG:EG0003.4 PROTEIN-RELATED"/>
    <property type="match status" value="1"/>
</dbReference>
<dbReference type="GeneID" id="108669344"/>
<organism evidence="5 6">
    <name type="scientific">Hyalella azteca</name>
    <name type="common">Amphipod</name>
    <dbReference type="NCBI Taxonomy" id="294128"/>
    <lineage>
        <taxon>Eukaryota</taxon>
        <taxon>Metazoa</taxon>
        <taxon>Ecdysozoa</taxon>
        <taxon>Arthropoda</taxon>
        <taxon>Crustacea</taxon>
        <taxon>Multicrustacea</taxon>
        <taxon>Malacostraca</taxon>
        <taxon>Eumalacostraca</taxon>
        <taxon>Peracarida</taxon>
        <taxon>Amphipoda</taxon>
        <taxon>Senticaudata</taxon>
        <taxon>Talitrida</taxon>
        <taxon>Talitroidea</taxon>
        <taxon>Hyalellidae</taxon>
        <taxon>Hyalella</taxon>
    </lineage>
</organism>
<dbReference type="SUPFAM" id="SSF53756">
    <property type="entry name" value="UDP-Glycosyltransferase/glycogen phosphorylase"/>
    <property type="match status" value="1"/>
</dbReference>
<dbReference type="GO" id="GO:0008194">
    <property type="term" value="F:UDP-glycosyltransferase activity"/>
    <property type="evidence" value="ECO:0007669"/>
    <property type="project" value="InterPro"/>
</dbReference>
<dbReference type="CDD" id="cd03784">
    <property type="entry name" value="GT1_Gtf-like"/>
    <property type="match status" value="1"/>
</dbReference>
<name>A0A8B7NET9_HYAAZ</name>
<protein>
    <submittedName>
        <fullName evidence="6">UDP-glycosyltransferase UGT5</fullName>
    </submittedName>
</protein>
<evidence type="ECO:0000256" key="1">
    <source>
        <dbReference type="ARBA" id="ARBA00009995"/>
    </source>
</evidence>
<evidence type="ECO:0000313" key="6">
    <source>
        <dbReference type="RefSeq" id="XP_018012142.1"/>
    </source>
</evidence>
<accession>A0A8B7NET9</accession>
<feature type="chain" id="PRO_5034402332" evidence="4">
    <location>
        <begin position="19"/>
        <end position="514"/>
    </location>
</feature>
<comment type="similarity">
    <text evidence="1">Belongs to the UDP-glycosyltransferase family.</text>
</comment>
<dbReference type="InterPro" id="IPR002213">
    <property type="entry name" value="UDP_glucos_trans"/>
</dbReference>
<dbReference type="Proteomes" id="UP000694843">
    <property type="component" value="Unplaced"/>
</dbReference>
<reference evidence="6" key="1">
    <citation type="submission" date="2025-08" db="UniProtKB">
        <authorList>
            <consortium name="RefSeq"/>
        </authorList>
    </citation>
    <scope>IDENTIFICATION</scope>
    <source>
        <tissue evidence="6">Whole organism</tissue>
    </source>
</reference>
<dbReference type="Pfam" id="PF00201">
    <property type="entry name" value="UDPGT"/>
    <property type="match status" value="1"/>
</dbReference>
<dbReference type="OMA" id="KHATFGA"/>
<keyword evidence="4" id="KW-0732">Signal</keyword>
<keyword evidence="3" id="KW-0808">Transferase</keyword>
<evidence type="ECO:0000313" key="5">
    <source>
        <dbReference type="Proteomes" id="UP000694843"/>
    </source>
</evidence>
<evidence type="ECO:0000256" key="4">
    <source>
        <dbReference type="SAM" id="SignalP"/>
    </source>
</evidence>
<dbReference type="KEGG" id="hazt:108669344"/>
<dbReference type="OrthoDB" id="5835829at2759"/>
<gene>
    <name evidence="6" type="primary">LOC108669344</name>
</gene>
<feature type="signal peptide" evidence="4">
    <location>
        <begin position="1"/>
        <end position="18"/>
    </location>
</feature>
<dbReference type="RefSeq" id="XP_018012142.1">
    <property type="nucleotide sequence ID" value="XM_018156653.2"/>
</dbReference>
<evidence type="ECO:0000256" key="3">
    <source>
        <dbReference type="ARBA" id="ARBA00022679"/>
    </source>
</evidence>
<keyword evidence="5" id="KW-1185">Reference proteome</keyword>
<dbReference type="PANTHER" id="PTHR48043:SF159">
    <property type="entry name" value="EG:EG0003.4 PROTEIN-RELATED"/>
    <property type="match status" value="1"/>
</dbReference>
<dbReference type="FunFam" id="3.40.50.2000:FF:000050">
    <property type="entry name" value="UDP-glucuronosyltransferase"/>
    <property type="match status" value="1"/>
</dbReference>